<dbReference type="STRING" id="1847728.BTM29_09485"/>
<evidence type="ECO:0000313" key="1">
    <source>
        <dbReference type="EMBL" id="APX72766.1"/>
    </source>
</evidence>
<sequence>MNFINAENTHILETNVFVERFLTYRDVFVEYFKTMNLIERGEALTYETYSRLADNYVINIKRFIKLGNSYISKYHLEETEFYDSLNNYFVALIDALNYLDYENNMVNKPQVAKARAVIRDSEIDFMNEVQSYMG</sequence>
<dbReference type="AlphaFoldDB" id="A0A1P8Q4H2"/>
<name>A0A1P8Q4H2_9LACO</name>
<dbReference type="Proteomes" id="UP000187499">
    <property type="component" value="Chromosome"/>
</dbReference>
<keyword evidence="2" id="KW-1185">Reference proteome</keyword>
<proteinExistence type="predicted"/>
<evidence type="ECO:0000313" key="2">
    <source>
        <dbReference type="Proteomes" id="UP000187499"/>
    </source>
</evidence>
<protein>
    <submittedName>
        <fullName evidence="1">Uncharacterized protein</fullName>
    </submittedName>
</protein>
<dbReference type="OrthoDB" id="2305364at2"/>
<dbReference type="RefSeq" id="WP_076616650.1">
    <property type="nucleotide sequence ID" value="NZ_CP019323.1"/>
</dbReference>
<organism evidence="1 2">
    <name type="scientific">Companilactobacillus allii</name>
    <dbReference type="NCBI Taxonomy" id="1847728"/>
    <lineage>
        <taxon>Bacteria</taxon>
        <taxon>Bacillati</taxon>
        <taxon>Bacillota</taxon>
        <taxon>Bacilli</taxon>
        <taxon>Lactobacillales</taxon>
        <taxon>Lactobacillaceae</taxon>
        <taxon>Companilactobacillus</taxon>
    </lineage>
</organism>
<dbReference type="KEGG" id="lalw:BTM29_09485"/>
<gene>
    <name evidence="1" type="ORF">BTM29_09485</name>
</gene>
<reference evidence="2" key="1">
    <citation type="submission" date="2016-12" db="EMBL/GenBank/DDBJ databases">
        <authorList>
            <person name="Jung M.Y."/>
            <person name="Lee S.H."/>
        </authorList>
    </citation>
    <scope>NUCLEOTIDE SEQUENCE [LARGE SCALE GENOMIC DNA]</scope>
    <source>
        <strain evidence="2">WiKim39</strain>
    </source>
</reference>
<accession>A0A1P8Q4H2</accession>
<dbReference type="EMBL" id="CP019323">
    <property type="protein sequence ID" value="APX72766.1"/>
    <property type="molecule type" value="Genomic_DNA"/>
</dbReference>